<organism evidence="8 9">
    <name type="scientific">Candidatus Gullanella endobia</name>
    <dbReference type="NCBI Taxonomy" id="1070130"/>
    <lineage>
        <taxon>Bacteria</taxon>
        <taxon>Pseudomonadati</taxon>
        <taxon>Pseudomonadota</taxon>
        <taxon>Gammaproteobacteria</taxon>
        <taxon>Enterobacterales</taxon>
        <taxon>Enterobacteriaceae</taxon>
        <taxon>Candidatus Gullanella</taxon>
    </lineage>
</organism>
<dbReference type="GO" id="GO:0005737">
    <property type="term" value="C:cytoplasm"/>
    <property type="evidence" value="ECO:0007669"/>
    <property type="project" value="UniProtKB-SubCell"/>
</dbReference>
<feature type="site" description="Stabilizes the basic form of H active site to accept a proton" evidence="7">
    <location>
        <position position="94"/>
    </location>
</feature>
<evidence type="ECO:0000256" key="3">
    <source>
        <dbReference type="ARBA" id="ARBA00022801"/>
    </source>
</evidence>
<feature type="active site" description="Proton acceptor" evidence="7">
    <location>
        <position position="21"/>
    </location>
</feature>
<reference evidence="9" key="1">
    <citation type="submission" date="2016-01" db="EMBL/GenBank/DDBJ databases">
        <authorList>
            <person name="Husnik F."/>
        </authorList>
    </citation>
    <scope>NUCLEOTIDE SEQUENCE [LARGE SCALE GENOMIC DNA]</scope>
</reference>
<gene>
    <name evidence="7 8" type="primary">pth</name>
    <name evidence="8" type="ORF">FVIR_GE00107</name>
</gene>
<dbReference type="RefSeq" id="WP_067497558.1">
    <property type="nucleotide sequence ID" value="NZ_LN999832.1"/>
</dbReference>
<comment type="subcellular location">
    <subcellularLocation>
        <location evidence="7">Cytoplasm</location>
    </subcellularLocation>
</comment>
<dbReference type="InterPro" id="IPR001328">
    <property type="entry name" value="Pept_tRNA_hydro"/>
</dbReference>
<dbReference type="InterPro" id="IPR036416">
    <property type="entry name" value="Pept_tRNA_hydro_sf"/>
</dbReference>
<evidence type="ECO:0000256" key="7">
    <source>
        <dbReference type="HAMAP-Rule" id="MF_00083"/>
    </source>
</evidence>
<dbReference type="SUPFAM" id="SSF53178">
    <property type="entry name" value="Peptidyl-tRNA hydrolase-like"/>
    <property type="match status" value="1"/>
</dbReference>
<dbReference type="KEGG" id="ged:FVIR_GE00107"/>
<dbReference type="NCBIfam" id="TIGR00447">
    <property type="entry name" value="pth"/>
    <property type="match status" value="1"/>
</dbReference>
<feature type="binding site" evidence="7">
    <location>
        <position position="16"/>
    </location>
    <ligand>
        <name>tRNA</name>
        <dbReference type="ChEBI" id="CHEBI:17843"/>
    </ligand>
</feature>
<accession>A0A143WQA6</accession>
<comment type="catalytic activity">
    <reaction evidence="7">
        <text>an N-acyl-L-alpha-aminoacyl-tRNA + H2O = an N-acyl-L-amino acid + a tRNA + H(+)</text>
        <dbReference type="Rhea" id="RHEA:54448"/>
        <dbReference type="Rhea" id="RHEA-COMP:10123"/>
        <dbReference type="Rhea" id="RHEA-COMP:13883"/>
        <dbReference type="ChEBI" id="CHEBI:15377"/>
        <dbReference type="ChEBI" id="CHEBI:15378"/>
        <dbReference type="ChEBI" id="CHEBI:59874"/>
        <dbReference type="ChEBI" id="CHEBI:78442"/>
        <dbReference type="ChEBI" id="CHEBI:138191"/>
        <dbReference type="EC" id="3.1.1.29"/>
    </reaction>
</comment>
<keyword evidence="3 7" id="KW-0378">Hydrolase</keyword>
<dbReference type="AlphaFoldDB" id="A0A143WQA6"/>
<proteinExistence type="inferred from homology"/>
<feature type="site" description="Discriminates between blocked and unblocked aminoacyl-tRNA" evidence="7">
    <location>
        <position position="11"/>
    </location>
</feature>
<dbReference type="HAMAP" id="MF_00083">
    <property type="entry name" value="Pept_tRNA_hydro_bact"/>
    <property type="match status" value="1"/>
</dbReference>
<keyword evidence="9" id="KW-1185">Reference proteome</keyword>
<dbReference type="Proteomes" id="UP000095665">
    <property type="component" value="Chromosome I"/>
</dbReference>
<dbReference type="Pfam" id="PF01195">
    <property type="entry name" value="Pept_tRNA_hydro"/>
    <property type="match status" value="1"/>
</dbReference>
<comment type="function">
    <text evidence="7">Hydrolyzes ribosome-free peptidyl-tRNAs (with 1 or more amino acids incorporated), which drop off the ribosome during protein synthesis, or as a result of ribosome stalling.</text>
</comment>
<dbReference type="STRING" id="1070130.FVIR_GE00107"/>
<dbReference type="CDD" id="cd00462">
    <property type="entry name" value="PTH"/>
    <property type="match status" value="1"/>
</dbReference>
<evidence type="ECO:0000256" key="5">
    <source>
        <dbReference type="ARBA" id="ARBA00038063"/>
    </source>
</evidence>
<dbReference type="GO" id="GO:0072344">
    <property type="term" value="P:rescue of stalled ribosome"/>
    <property type="evidence" value="ECO:0007669"/>
    <property type="project" value="UniProtKB-UniRule"/>
</dbReference>
<dbReference type="InterPro" id="IPR018171">
    <property type="entry name" value="Pept_tRNA_hydro_CS"/>
</dbReference>
<dbReference type="EMBL" id="LN999832">
    <property type="protein sequence ID" value="CUX95873.1"/>
    <property type="molecule type" value="Genomic_DNA"/>
</dbReference>
<dbReference type="GO" id="GO:0006515">
    <property type="term" value="P:protein quality control for misfolded or incompletely synthesized proteins"/>
    <property type="evidence" value="ECO:0007669"/>
    <property type="project" value="UniProtKB-UniRule"/>
</dbReference>
<dbReference type="EC" id="3.1.1.29" evidence="1 7"/>
<dbReference type="OrthoDB" id="9800507at2"/>
<evidence type="ECO:0000256" key="2">
    <source>
        <dbReference type="ARBA" id="ARBA00022555"/>
    </source>
</evidence>
<feature type="binding site" evidence="7">
    <location>
        <position position="67"/>
    </location>
    <ligand>
        <name>tRNA</name>
        <dbReference type="ChEBI" id="CHEBI:17843"/>
    </ligand>
</feature>
<dbReference type="Gene3D" id="3.40.50.1470">
    <property type="entry name" value="Peptidyl-tRNA hydrolase"/>
    <property type="match status" value="1"/>
</dbReference>
<evidence type="ECO:0000256" key="1">
    <source>
        <dbReference type="ARBA" id="ARBA00013260"/>
    </source>
</evidence>
<dbReference type="FunFam" id="3.40.50.1470:FF:000001">
    <property type="entry name" value="Peptidyl-tRNA hydrolase"/>
    <property type="match status" value="1"/>
</dbReference>
<dbReference type="PANTHER" id="PTHR17224">
    <property type="entry name" value="PEPTIDYL-TRNA HYDROLASE"/>
    <property type="match status" value="1"/>
</dbReference>
<feature type="binding site" evidence="7">
    <location>
        <position position="115"/>
    </location>
    <ligand>
        <name>tRNA</name>
        <dbReference type="ChEBI" id="CHEBI:17843"/>
    </ligand>
</feature>
<protein>
    <recommendedName>
        <fullName evidence="6 7">Peptidyl-tRNA hydrolase</fullName>
        <shortName evidence="7">Pth</shortName>
        <ecNumber evidence="1 7">3.1.1.29</ecNumber>
    </recommendedName>
</protein>
<evidence type="ECO:0000313" key="9">
    <source>
        <dbReference type="Proteomes" id="UP000095665"/>
    </source>
</evidence>
<comment type="similarity">
    <text evidence="5 7">Belongs to the PTH family.</text>
</comment>
<comment type="subunit">
    <text evidence="7">Monomer.</text>
</comment>
<sequence>MTIKLIVGLGNPGVKYVATRHNVGAWYIKSLVERYQKTLKEESKFYGYTSHLTLCNQDIWLLVPTTFMNLSGKAVVAIASFYHIEPNDILIAHDELNLLPGSARLKLGGGHGGHNGIKNIINLLGRNSKFNRLRIGIGHPGNKDKVINFVLSKPSNAEYQLIHSAIDKAVRCTELLVIKDNIKAMNSLHTPHS</sequence>
<name>A0A143WQA6_9ENTR</name>
<dbReference type="GO" id="GO:0004045">
    <property type="term" value="F:peptidyl-tRNA hydrolase activity"/>
    <property type="evidence" value="ECO:0007669"/>
    <property type="project" value="UniProtKB-UniRule"/>
</dbReference>
<comment type="function">
    <text evidence="7">Catalyzes the release of premature peptidyl moieties from peptidyl-tRNA molecules trapped in stalled 50S ribosomal subunits, and thus maintains levels of free tRNAs and 50S ribosomes.</text>
</comment>
<evidence type="ECO:0000313" key="8">
    <source>
        <dbReference type="EMBL" id="CUX95873.1"/>
    </source>
</evidence>
<dbReference type="GO" id="GO:0000049">
    <property type="term" value="F:tRNA binding"/>
    <property type="evidence" value="ECO:0007669"/>
    <property type="project" value="UniProtKB-UniRule"/>
</dbReference>
<dbReference type="PANTHER" id="PTHR17224:SF1">
    <property type="entry name" value="PEPTIDYL-TRNA HYDROLASE"/>
    <property type="match status" value="1"/>
</dbReference>
<evidence type="ECO:0000256" key="4">
    <source>
        <dbReference type="ARBA" id="ARBA00022884"/>
    </source>
</evidence>
<dbReference type="PROSITE" id="PS01196">
    <property type="entry name" value="PEPT_TRNA_HYDROL_2"/>
    <property type="match status" value="1"/>
</dbReference>
<feature type="binding site" evidence="7">
    <location>
        <position position="69"/>
    </location>
    <ligand>
        <name>tRNA</name>
        <dbReference type="ChEBI" id="CHEBI:17843"/>
    </ligand>
</feature>
<evidence type="ECO:0000256" key="6">
    <source>
        <dbReference type="ARBA" id="ARBA00050038"/>
    </source>
</evidence>
<keyword evidence="7" id="KW-0963">Cytoplasm</keyword>
<dbReference type="PATRIC" id="fig|1070130.3.peg.175"/>
<keyword evidence="4 7" id="KW-0694">RNA-binding</keyword>
<keyword evidence="2 7" id="KW-0820">tRNA-binding</keyword>